<dbReference type="AlphaFoldDB" id="A0A1J1H838"/>
<reference evidence="11 12" key="1">
    <citation type="submission" date="2015-04" db="EMBL/GenBank/DDBJ databases">
        <authorList>
            <consortium name="Pathogen Informatics"/>
        </authorList>
    </citation>
    <scope>NUCLEOTIDE SEQUENCE [LARGE SCALE GENOMIC DNA]</scope>
    <source>
        <strain evidence="11 12">SGS1</strain>
    </source>
</reference>
<evidence type="ECO:0000256" key="3">
    <source>
        <dbReference type="ARBA" id="ARBA00022448"/>
    </source>
</evidence>
<feature type="transmembrane region" description="Helical" evidence="10">
    <location>
        <begin position="365"/>
        <end position="383"/>
    </location>
</feature>
<evidence type="ECO:0000256" key="2">
    <source>
        <dbReference type="ARBA" id="ARBA00009063"/>
    </source>
</evidence>
<keyword evidence="7" id="KW-0175">Coiled coil</keyword>
<evidence type="ECO:0000256" key="10">
    <source>
        <dbReference type="SAM" id="Phobius"/>
    </source>
</evidence>
<dbReference type="OrthoDB" id="370804at2759"/>
<dbReference type="GeneID" id="39737255"/>
<name>A0A1J1H838_PLARL</name>
<evidence type="ECO:0000256" key="8">
    <source>
        <dbReference type="ARBA" id="ARBA00023136"/>
    </source>
</evidence>
<evidence type="ECO:0000256" key="9">
    <source>
        <dbReference type="SAM" id="MobiDB-lite"/>
    </source>
</evidence>
<keyword evidence="6 10" id="KW-1133">Transmembrane helix</keyword>
<evidence type="ECO:0000256" key="4">
    <source>
        <dbReference type="ARBA" id="ARBA00022692"/>
    </source>
</evidence>
<sequence length="384" mass="46627">MNRFDEFIYLCKKFDKNVNFVKREKKEKDPFLIKSSEIYTKLFSNCEYIDNNTLKKYGLFLKNKYIKENKTKIKNKDHLLYTINRASEEINFLKPQIEIHKHILNCLNNLLSIFIDIINKYEQNLSDYYFKLNKFTNFYFYDIQNIEFNFDYLNKLNNNIYSDSYDNQSKQFNVDSSFNCSSIILKKKNNSSSNNKRLNIKHEDNNDNETYVNNESTELNEKFDRDNSNKLSLRKRENNQINFTKKDKNDMYNKYNYIEEEEEKKKDWMNNSSIFYDDYLLNDNQKLEFKKYVDLFEKEETTYIIETKKKIAKISNLMNVFVNKIYEQNENLKMIENIIEESIENVSHGNVYLSKIQKKKNLNSLIFFVLICTSIFLFLFDFFR</sequence>
<accession>A0A1J1H838</accession>
<evidence type="ECO:0000256" key="1">
    <source>
        <dbReference type="ARBA" id="ARBA00004211"/>
    </source>
</evidence>
<dbReference type="GO" id="GO:0015031">
    <property type="term" value="P:protein transport"/>
    <property type="evidence" value="ECO:0007669"/>
    <property type="project" value="UniProtKB-KW"/>
</dbReference>
<keyword evidence="8 10" id="KW-0472">Membrane</keyword>
<dbReference type="RefSeq" id="XP_028534129.1">
    <property type="nucleotide sequence ID" value="XM_028677773.1"/>
</dbReference>
<dbReference type="PANTHER" id="PTHR15959">
    <property type="entry name" value="SYNTAXIN-18"/>
    <property type="match status" value="1"/>
</dbReference>
<evidence type="ECO:0000313" key="11">
    <source>
        <dbReference type="EMBL" id="CRH01128.1"/>
    </source>
</evidence>
<protein>
    <submittedName>
        <fullName evidence="11">Syntaxin, Qa-SNARE family, putative</fullName>
    </submittedName>
</protein>
<evidence type="ECO:0000256" key="7">
    <source>
        <dbReference type="ARBA" id="ARBA00023054"/>
    </source>
</evidence>
<evidence type="ECO:0000256" key="5">
    <source>
        <dbReference type="ARBA" id="ARBA00022927"/>
    </source>
</evidence>
<comment type="subcellular location">
    <subcellularLocation>
        <location evidence="1">Membrane</location>
        <topology evidence="1">Single-pass type IV membrane protein</topology>
    </subcellularLocation>
</comment>
<keyword evidence="12" id="KW-1185">Reference proteome</keyword>
<comment type="similarity">
    <text evidence="2">Belongs to the syntaxin family.</text>
</comment>
<dbReference type="GO" id="GO:0031201">
    <property type="term" value="C:SNARE complex"/>
    <property type="evidence" value="ECO:0007669"/>
    <property type="project" value="TreeGrafter"/>
</dbReference>
<evidence type="ECO:0000313" key="12">
    <source>
        <dbReference type="Proteomes" id="UP000220158"/>
    </source>
</evidence>
<dbReference type="GO" id="GO:0005783">
    <property type="term" value="C:endoplasmic reticulum"/>
    <property type="evidence" value="ECO:0007669"/>
    <property type="project" value="TreeGrafter"/>
</dbReference>
<keyword evidence="5" id="KW-0653">Protein transport</keyword>
<dbReference type="VEuPathDB" id="PlasmoDB:PRELSG_1201200"/>
<feature type="region of interest" description="Disordered" evidence="9">
    <location>
        <begin position="190"/>
        <end position="211"/>
    </location>
</feature>
<organism evidence="11 12">
    <name type="scientific">Plasmodium relictum</name>
    <dbReference type="NCBI Taxonomy" id="85471"/>
    <lineage>
        <taxon>Eukaryota</taxon>
        <taxon>Sar</taxon>
        <taxon>Alveolata</taxon>
        <taxon>Apicomplexa</taxon>
        <taxon>Aconoidasida</taxon>
        <taxon>Haemosporida</taxon>
        <taxon>Plasmodiidae</taxon>
        <taxon>Plasmodium</taxon>
        <taxon>Plasmodium (Haemamoeba)</taxon>
    </lineage>
</organism>
<dbReference type="Proteomes" id="UP000220158">
    <property type="component" value="Chromosome 12"/>
</dbReference>
<dbReference type="OMA" id="HNLSSYH"/>
<dbReference type="KEGG" id="prel:PRELSG_1201200"/>
<dbReference type="Gene3D" id="1.20.5.110">
    <property type="match status" value="1"/>
</dbReference>
<dbReference type="GO" id="GO:0006890">
    <property type="term" value="P:retrograde vesicle-mediated transport, Golgi to endoplasmic reticulum"/>
    <property type="evidence" value="ECO:0007669"/>
    <property type="project" value="TreeGrafter"/>
</dbReference>
<dbReference type="PANTHER" id="PTHR15959:SF0">
    <property type="entry name" value="SYNTAXIN-18"/>
    <property type="match status" value="1"/>
</dbReference>
<evidence type="ECO:0000256" key="6">
    <source>
        <dbReference type="ARBA" id="ARBA00022989"/>
    </source>
</evidence>
<gene>
    <name evidence="11" type="primary">SYN18</name>
    <name evidence="11" type="ORF">PRELSG_1201200</name>
</gene>
<dbReference type="EMBL" id="LN835307">
    <property type="protein sequence ID" value="CRH01128.1"/>
    <property type="molecule type" value="Genomic_DNA"/>
</dbReference>
<proteinExistence type="inferred from homology"/>
<keyword evidence="4 10" id="KW-0812">Transmembrane</keyword>
<keyword evidence="3" id="KW-0813">Transport</keyword>